<accession>A0A2H5F0U5</accession>
<dbReference type="InterPro" id="IPR011935">
    <property type="entry name" value="CHP02231"/>
</dbReference>
<dbReference type="InterPro" id="IPR037291">
    <property type="entry name" value="DUF4139"/>
</dbReference>
<dbReference type="Proteomes" id="UP000234530">
    <property type="component" value="Chromosome"/>
</dbReference>
<feature type="region of interest" description="Disordered" evidence="1">
    <location>
        <begin position="1"/>
        <end position="20"/>
    </location>
</feature>
<feature type="domain" description="DUF4140" evidence="3">
    <location>
        <begin position="59"/>
        <end position="158"/>
    </location>
</feature>
<dbReference type="AlphaFoldDB" id="A0A2H5F0U5"/>
<feature type="domain" description="DUF4139" evidence="2">
    <location>
        <begin position="254"/>
        <end position="564"/>
    </location>
</feature>
<dbReference type="Pfam" id="PF13598">
    <property type="entry name" value="DUF4139"/>
    <property type="match status" value="1"/>
</dbReference>
<sequence length="570" mass="61777">MRRIARRLPDQGRSTTLGRVTGIGAPMRPLSLVLTLSCLLPASMAWAERIDLPTPVSRVVLYPQGASVSRSASFTAAPGQHQLVIPDMPPGTDPASLRIEAKGVTLGSVELQSSRALPDHAPDAPAITEAKTALRRAEDALRAFDRSQTALATRAEALRQRAQITRDLLQGDSRLPTGEIAGTVEQMGALIENLLTQADEQEYQIAMNEPDRPPLTEAIDRARAELDALREEGAGAEALVLTVQTASESQAEITITGFTDQAGWQPDYDLRLDRAADTLTMQRGVSVWQSSGQDWRDVTLTLSTARPQSQSAPTEVQPWMPRVGRPEEELARARGAQADMAMESAYAPAPVVEAMPVSAGEMSRLGVTVIYDYAAPVTIRDGADSLRLTLDEKPLTPEIFAEAAPRFDTSAFLMAETVNSTGEPILPGPVTLYADGALVGRSGIELVADGDKLRFGFGPIDGLRAEIRLPEETEGDSGIIRRSSTLTESATLIVENLTGEDWPLRVVDRVPVSRQEELQIDWSADPEPSETDPDGRRGVVYWENPITAGELREITLTTELSWPEGNDLLR</sequence>
<proteinExistence type="predicted"/>
<evidence type="ECO:0000256" key="1">
    <source>
        <dbReference type="SAM" id="MobiDB-lite"/>
    </source>
</evidence>
<organism evidence="4 5">
    <name type="scientific">Paracoccus zhejiangensis</name>
    <dbReference type="NCBI Taxonomy" id="1077935"/>
    <lineage>
        <taxon>Bacteria</taxon>
        <taxon>Pseudomonadati</taxon>
        <taxon>Pseudomonadota</taxon>
        <taxon>Alphaproteobacteria</taxon>
        <taxon>Rhodobacterales</taxon>
        <taxon>Paracoccaceae</taxon>
        <taxon>Paracoccus</taxon>
    </lineage>
</organism>
<protein>
    <recommendedName>
        <fullName evidence="6">Mucoidy inhibitor MuiA family protein</fullName>
    </recommendedName>
</protein>
<gene>
    <name evidence="4" type="ORF">CX676_14145</name>
</gene>
<dbReference type="InterPro" id="IPR025554">
    <property type="entry name" value="DUF4140"/>
</dbReference>
<dbReference type="Pfam" id="PF13600">
    <property type="entry name" value="DUF4140"/>
    <property type="match status" value="1"/>
</dbReference>
<name>A0A2H5F0U5_9RHOB</name>
<keyword evidence="5" id="KW-1185">Reference proteome</keyword>
<evidence type="ECO:0000259" key="3">
    <source>
        <dbReference type="Pfam" id="PF13600"/>
    </source>
</evidence>
<dbReference type="EMBL" id="CP025430">
    <property type="protein sequence ID" value="AUH65170.1"/>
    <property type="molecule type" value="Genomic_DNA"/>
</dbReference>
<dbReference type="PANTHER" id="PTHR31005">
    <property type="entry name" value="DUF4139 DOMAIN-CONTAINING PROTEIN"/>
    <property type="match status" value="1"/>
</dbReference>
<evidence type="ECO:0000313" key="5">
    <source>
        <dbReference type="Proteomes" id="UP000234530"/>
    </source>
</evidence>
<evidence type="ECO:0000259" key="2">
    <source>
        <dbReference type="Pfam" id="PF13598"/>
    </source>
</evidence>
<dbReference type="KEGG" id="pzh:CX676_14145"/>
<reference evidence="4 5" key="1">
    <citation type="journal article" date="2013" name="Antonie Van Leeuwenhoek">
        <title>Paracoccus zhejiangensis sp. nov., isolated from activated sludge in wastewater-treatment system.</title>
        <authorList>
            <person name="Wu Z.G."/>
            <person name="Zhang D.F."/>
            <person name="Liu Y.L."/>
            <person name="Wang F."/>
            <person name="Jiang X."/>
            <person name="Li C."/>
            <person name="Li S.P."/>
            <person name="Hong Q."/>
            <person name="Li W.J."/>
        </authorList>
    </citation>
    <scope>NUCLEOTIDE SEQUENCE [LARGE SCALE GENOMIC DNA]</scope>
    <source>
        <strain evidence="4 5">J6</strain>
    </source>
</reference>
<dbReference type="PANTHER" id="PTHR31005:SF8">
    <property type="entry name" value="DUF4139 DOMAIN-CONTAINING PROTEIN"/>
    <property type="match status" value="1"/>
</dbReference>
<evidence type="ECO:0000313" key="4">
    <source>
        <dbReference type="EMBL" id="AUH65170.1"/>
    </source>
</evidence>
<evidence type="ECO:0008006" key="6">
    <source>
        <dbReference type="Google" id="ProtNLM"/>
    </source>
</evidence>
<dbReference type="NCBIfam" id="TIGR02231">
    <property type="entry name" value="mucoidy inhibitor MuiA family protein"/>
    <property type="match status" value="1"/>
</dbReference>